<dbReference type="InterPro" id="IPR017900">
    <property type="entry name" value="4Fe4S_Fe_S_CS"/>
</dbReference>
<evidence type="ECO:0000256" key="1">
    <source>
        <dbReference type="ARBA" id="ARBA00022448"/>
    </source>
</evidence>
<evidence type="ECO:0000256" key="7">
    <source>
        <dbReference type="SAM" id="Phobius"/>
    </source>
</evidence>
<dbReference type="InterPro" id="IPR032879">
    <property type="entry name" value="FixG_C"/>
</dbReference>
<feature type="domain" description="4Fe-4S ferredoxin-type" evidence="8">
    <location>
        <begin position="252"/>
        <end position="283"/>
    </location>
</feature>
<keyword evidence="7" id="KW-0472">Membrane</keyword>
<dbReference type="EMBL" id="VRLW01000001">
    <property type="protein sequence ID" value="KAA1258913.1"/>
    <property type="molecule type" value="Genomic_DNA"/>
</dbReference>
<dbReference type="PANTHER" id="PTHR30176:SF3">
    <property type="entry name" value="FERREDOXIN-TYPE PROTEIN NAPH"/>
    <property type="match status" value="1"/>
</dbReference>
<dbReference type="RefSeq" id="WP_068266246.1">
    <property type="nucleotide sequence ID" value="NZ_LWSK01000114.1"/>
</dbReference>
<keyword evidence="1" id="KW-0813">Transport</keyword>
<dbReference type="InterPro" id="IPR017896">
    <property type="entry name" value="4Fe4S_Fe-S-bd"/>
</dbReference>
<dbReference type="PROSITE" id="PS00198">
    <property type="entry name" value="4FE4S_FER_1"/>
    <property type="match status" value="1"/>
</dbReference>
<dbReference type="Pfam" id="PF13746">
    <property type="entry name" value="Fer4_18"/>
    <property type="match status" value="1"/>
</dbReference>
<evidence type="ECO:0000256" key="4">
    <source>
        <dbReference type="ARBA" id="ARBA00022982"/>
    </source>
</evidence>
<evidence type="ECO:0000313" key="9">
    <source>
        <dbReference type="EMBL" id="KAA1258913.1"/>
    </source>
</evidence>
<sequence length="477" mass="52687">MSESNDALLETPEHVLSTLDGDGSRRWINPKLSTGTWWKRRRVVAYALMIVFVVIPHIRINGKPAILLDIAARKFTVLGKTFLPTDTILLALLMLSVFFTIVLVTAITGRAWCGWACPQTVYMEFLFRPIDRFFGGTKGKGGKPKANRNPLMAVARIAVYVLLCMFLAHTFLAYFVGTEKLSQWVRSSPVDHPVAFLVMAGTTVAMLFDFLYFREQMCLIACPYGRFQSVMLDRQSLIVAYDPVRGEPRQKGKRKLDDDSRGDCVACNQCVVVCPTGIDIREGLQMECINCTQCIDACDDVMEKTGQPKGLIRFSSQDAIERKPARIARGRTIVYPLILSAVLGGLAYALVVKSGFDARIIRGKGAPFTMAASGDVRNSFSVRLVNREDEPKSFQLAIDSSSLTGASLNGVSADAIKLKVIDPEMLELKPGQSILVPVSIDFPDSLTKDDGNEPVDVVVTDGRGQERRILVRLLGPR</sequence>
<dbReference type="Pfam" id="PF12801">
    <property type="entry name" value="Fer4_5"/>
    <property type="match status" value="1"/>
</dbReference>
<gene>
    <name evidence="9" type="primary">yccM</name>
    <name evidence="9" type="ORF">LF1_14370</name>
</gene>
<evidence type="ECO:0000256" key="3">
    <source>
        <dbReference type="ARBA" id="ARBA00022723"/>
    </source>
</evidence>
<evidence type="ECO:0000313" key="10">
    <source>
        <dbReference type="Proteomes" id="UP000322699"/>
    </source>
</evidence>
<dbReference type="PANTHER" id="PTHR30176">
    <property type="entry name" value="FERREDOXIN-TYPE PROTEIN NAPH"/>
    <property type="match status" value="1"/>
</dbReference>
<feature type="transmembrane region" description="Helical" evidence="7">
    <location>
        <begin position="153"/>
        <end position="174"/>
    </location>
</feature>
<reference evidence="9 10" key="1">
    <citation type="submission" date="2019-08" db="EMBL/GenBank/DDBJ databases">
        <title>Deep-cultivation of Planctomycetes and their phenomic and genomic characterization uncovers novel biology.</title>
        <authorList>
            <person name="Wiegand S."/>
            <person name="Jogler M."/>
            <person name="Boedeker C."/>
            <person name="Pinto D."/>
            <person name="Vollmers J."/>
            <person name="Rivas-Marin E."/>
            <person name="Kohn T."/>
            <person name="Peeters S.H."/>
            <person name="Heuer A."/>
            <person name="Rast P."/>
            <person name="Oberbeckmann S."/>
            <person name="Bunk B."/>
            <person name="Jeske O."/>
            <person name="Meyerdierks A."/>
            <person name="Storesund J.E."/>
            <person name="Kallscheuer N."/>
            <person name="Luecker S."/>
            <person name="Lage O.M."/>
            <person name="Pohl T."/>
            <person name="Merkel B.J."/>
            <person name="Hornburger P."/>
            <person name="Mueller R.-W."/>
            <person name="Bruemmer F."/>
            <person name="Labrenz M."/>
            <person name="Spormann A.M."/>
            <person name="Op Den Camp H."/>
            <person name="Overmann J."/>
            <person name="Amann R."/>
            <person name="Jetten M.S.M."/>
            <person name="Mascher T."/>
            <person name="Medema M.H."/>
            <person name="Devos D.P."/>
            <person name="Kaster A.-K."/>
            <person name="Ovreas L."/>
            <person name="Rohde M."/>
            <person name="Galperin M.Y."/>
            <person name="Jogler C."/>
        </authorList>
    </citation>
    <scope>NUCLEOTIDE SEQUENCE [LARGE SCALE GENOMIC DNA]</scope>
    <source>
        <strain evidence="9 10">LF1</strain>
    </source>
</reference>
<dbReference type="SUPFAM" id="SSF54862">
    <property type="entry name" value="4Fe-4S ferredoxins"/>
    <property type="match status" value="1"/>
</dbReference>
<dbReference type="Pfam" id="PF11614">
    <property type="entry name" value="FixG_C"/>
    <property type="match status" value="1"/>
</dbReference>
<accession>A0A5B1CHB6</accession>
<dbReference type="Gene3D" id="1.10.1060.10">
    <property type="entry name" value="Alpha-helical ferredoxin"/>
    <property type="match status" value="1"/>
</dbReference>
<dbReference type="InterPro" id="IPR009051">
    <property type="entry name" value="Helical_ferredxn"/>
</dbReference>
<dbReference type="InterPro" id="IPR013783">
    <property type="entry name" value="Ig-like_fold"/>
</dbReference>
<dbReference type="AlphaFoldDB" id="A0A5B1CHB6"/>
<evidence type="ECO:0000256" key="2">
    <source>
        <dbReference type="ARBA" id="ARBA00022485"/>
    </source>
</evidence>
<feature type="transmembrane region" description="Helical" evidence="7">
    <location>
        <begin position="194"/>
        <end position="213"/>
    </location>
</feature>
<dbReference type="GO" id="GO:0005886">
    <property type="term" value="C:plasma membrane"/>
    <property type="evidence" value="ECO:0007669"/>
    <property type="project" value="TreeGrafter"/>
</dbReference>
<proteinExistence type="predicted"/>
<keyword evidence="5" id="KW-0408">Iron</keyword>
<dbReference type="InterPro" id="IPR014116">
    <property type="entry name" value="Cyt_c_oxidase_cbb3_FixG"/>
</dbReference>
<evidence type="ECO:0000256" key="6">
    <source>
        <dbReference type="ARBA" id="ARBA00023014"/>
    </source>
</evidence>
<dbReference type="Proteomes" id="UP000322699">
    <property type="component" value="Unassembled WGS sequence"/>
</dbReference>
<organism evidence="9 10">
    <name type="scientific">Rubripirellula obstinata</name>
    <dbReference type="NCBI Taxonomy" id="406547"/>
    <lineage>
        <taxon>Bacteria</taxon>
        <taxon>Pseudomonadati</taxon>
        <taxon>Planctomycetota</taxon>
        <taxon>Planctomycetia</taxon>
        <taxon>Pirellulales</taxon>
        <taxon>Pirellulaceae</taxon>
        <taxon>Rubripirellula</taxon>
    </lineage>
</organism>
<dbReference type="GO" id="GO:0046872">
    <property type="term" value="F:metal ion binding"/>
    <property type="evidence" value="ECO:0007669"/>
    <property type="project" value="UniProtKB-KW"/>
</dbReference>
<dbReference type="GO" id="GO:0051539">
    <property type="term" value="F:4 iron, 4 sulfur cluster binding"/>
    <property type="evidence" value="ECO:0007669"/>
    <property type="project" value="UniProtKB-KW"/>
</dbReference>
<keyword evidence="7" id="KW-0812">Transmembrane</keyword>
<dbReference type="Gene3D" id="2.60.40.10">
    <property type="entry name" value="Immunoglobulins"/>
    <property type="match status" value="1"/>
</dbReference>
<evidence type="ECO:0000256" key="5">
    <source>
        <dbReference type="ARBA" id="ARBA00023004"/>
    </source>
</evidence>
<dbReference type="OrthoDB" id="9786132at2"/>
<keyword evidence="2" id="KW-0004">4Fe-4S</keyword>
<keyword evidence="7" id="KW-1133">Transmembrane helix</keyword>
<dbReference type="PROSITE" id="PS51379">
    <property type="entry name" value="4FE4S_FER_2"/>
    <property type="match status" value="1"/>
</dbReference>
<evidence type="ECO:0000259" key="8">
    <source>
        <dbReference type="PROSITE" id="PS51379"/>
    </source>
</evidence>
<keyword evidence="6" id="KW-0411">Iron-sulfur</keyword>
<feature type="transmembrane region" description="Helical" evidence="7">
    <location>
        <begin position="88"/>
        <end position="113"/>
    </location>
</feature>
<dbReference type="NCBIfam" id="TIGR02745">
    <property type="entry name" value="ccoG_rdxA_fixG"/>
    <property type="match status" value="1"/>
</dbReference>
<feature type="transmembrane region" description="Helical" evidence="7">
    <location>
        <begin position="43"/>
        <end position="60"/>
    </location>
</feature>
<keyword evidence="4" id="KW-0249">Electron transport</keyword>
<protein>
    <submittedName>
        <fullName evidence="9">Putative electron transport protein YccM</fullName>
    </submittedName>
</protein>
<comment type="caution">
    <text evidence="9">The sequence shown here is derived from an EMBL/GenBank/DDBJ whole genome shotgun (WGS) entry which is preliminary data.</text>
</comment>
<feature type="transmembrane region" description="Helical" evidence="7">
    <location>
        <begin position="332"/>
        <end position="351"/>
    </location>
</feature>
<dbReference type="InterPro" id="IPR051684">
    <property type="entry name" value="Electron_Trans/Redox"/>
</dbReference>
<keyword evidence="3" id="KW-0479">Metal-binding</keyword>
<keyword evidence="10" id="KW-1185">Reference proteome</keyword>
<name>A0A5B1CHB6_9BACT</name>